<dbReference type="Proteomes" id="UP000237340">
    <property type="component" value="Unassembled WGS sequence"/>
</dbReference>
<comment type="domain">
    <text evidence="11">The middle region has homology to RecA with ATPase motifs including the RadA KNRFG motif, while the C-terminus is homologous to Lon protease.</text>
</comment>
<dbReference type="GO" id="GO:0000725">
    <property type="term" value="P:recombinational repair"/>
    <property type="evidence" value="ECO:0007669"/>
    <property type="project" value="UniProtKB-UniRule"/>
</dbReference>
<dbReference type="InterPro" id="IPR004504">
    <property type="entry name" value="DNA_repair_RadA"/>
</dbReference>
<dbReference type="SMART" id="SM00382">
    <property type="entry name" value="AAA"/>
    <property type="match status" value="1"/>
</dbReference>
<dbReference type="CDD" id="cd01121">
    <property type="entry name" value="RadA_SMS_N"/>
    <property type="match status" value="1"/>
</dbReference>
<protein>
    <recommendedName>
        <fullName evidence="11 12">DNA repair protein RadA</fullName>
    </recommendedName>
</protein>
<feature type="binding site" evidence="11">
    <location>
        <begin position="96"/>
        <end position="103"/>
    </location>
    <ligand>
        <name>ATP</name>
        <dbReference type="ChEBI" id="CHEBI:30616"/>
    </ligand>
</feature>
<evidence type="ECO:0000256" key="9">
    <source>
        <dbReference type="ARBA" id="ARBA00023125"/>
    </source>
</evidence>
<dbReference type="FunFam" id="3.40.50.300:FF:000050">
    <property type="entry name" value="DNA repair protein RadA"/>
    <property type="match status" value="1"/>
</dbReference>
<dbReference type="AlphaFoldDB" id="A0A2S3ZBX3"/>
<comment type="similarity">
    <text evidence="11 13">Belongs to the RecA family. RadA subfamily.</text>
</comment>
<evidence type="ECO:0000256" key="1">
    <source>
        <dbReference type="ARBA" id="ARBA00022723"/>
    </source>
</evidence>
<accession>A0A2S3ZBX3</accession>
<organism evidence="15 16">
    <name type="scientific">Cryobacterium zongtaii</name>
    <dbReference type="NCBI Taxonomy" id="1259217"/>
    <lineage>
        <taxon>Bacteria</taxon>
        <taxon>Bacillati</taxon>
        <taxon>Actinomycetota</taxon>
        <taxon>Actinomycetes</taxon>
        <taxon>Micrococcales</taxon>
        <taxon>Microbacteriaceae</taxon>
        <taxon>Cryobacterium</taxon>
    </lineage>
</organism>
<evidence type="ECO:0000256" key="8">
    <source>
        <dbReference type="ARBA" id="ARBA00023016"/>
    </source>
</evidence>
<dbReference type="Gene3D" id="3.40.50.300">
    <property type="entry name" value="P-loop containing nucleotide triphosphate hydrolases"/>
    <property type="match status" value="1"/>
</dbReference>
<dbReference type="PROSITE" id="PS50162">
    <property type="entry name" value="RECA_2"/>
    <property type="match status" value="1"/>
</dbReference>
<comment type="function">
    <text evidence="11">Plays a role in repairing double-strand DNA breaks, probably involving stabilizing or processing branched DNA or blocked replication forks.</text>
</comment>
<evidence type="ECO:0000256" key="7">
    <source>
        <dbReference type="ARBA" id="ARBA00022840"/>
    </source>
</evidence>
<dbReference type="GO" id="GO:0005829">
    <property type="term" value="C:cytosol"/>
    <property type="evidence" value="ECO:0007669"/>
    <property type="project" value="TreeGrafter"/>
</dbReference>
<dbReference type="GO" id="GO:0140664">
    <property type="term" value="F:ATP-dependent DNA damage sensor activity"/>
    <property type="evidence" value="ECO:0007669"/>
    <property type="project" value="InterPro"/>
</dbReference>
<dbReference type="InterPro" id="IPR014721">
    <property type="entry name" value="Ribsml_uS5_D2-typ_fold_subgr"/>
</dbReference>
<evidence type="ECO:0000256" key="2">
    <source>
        <dbReference type="ARBA" id="ARBA00022741"/>
    </source>
</evidence>
<evidence type="ECO:0000259" key="14">
    <source>
        <dbReference type="PROSITE" id="PS50162"/>
    </source>
</evidence>
<evidence type="ECO:0000313" key="15">
    <source>
        <dbReference type="EMBL" id="POH63397.1"/>
    </source>
</evidence>
<dbReference type="InterPro" id="IPR003593">
    <property type="entry name" value="AAA+_ATPase"/>
</dbReference>
<gene>
    <name evidence="11" type="primary">radA</name>
    <name evidence="15" type="ORF">C3B61_14435</name>
</gene>
<dbReference type="PRINTS" id="PR01874">
    <property type="entry name" value="DNAREPAIRADA"/>
</dbReference>
<reference evidence="15 16" key="1">
    <citation type="submission" date="2018-01" db="EMBL/GenBank/DDBJ databases">
        <title>Cryobacterium sp. nov., from glaciers in China.</title>
        <authorList>
            <person name="Liu Q."/>
            <person name="Xin Y.-H."/>
        </authorList>
    </citation>
    <scope>NUCLEOTIDE SEQUENCE [LARGE SCALE GENOMIC DNA]</scope>
    <source>
        <strain evidence="15 16">TMN-42</strain>
    </source>
</reference>
<keyword evidence="1 11" id="KW-0479">Metal-binding</keyword>
<dbReference type="HAMAP" id="MF_01498">
    <property type="entry name" value="RadA_bact"/>
    <property type="match status" value="1"/>
</dbReference>
<evidence type="ECO:0000313" key="16">
    <source>
        <dbReference type="Proteomes" id="UP000237340"/>
    </source>
</evidence>
<dbReference type="Pfam" id="PF13481">
    <property type="entry name" value="AAA_25"/>
    <property type="match status" value="1"/>
</dbReference>
<evidence type="ECO:0000256" key="5">
    <source>
        <dbReference type="ARBA" id="ARBA00022801"/>
    </source>
</evidence>
<keyword evidence="9 11" id="KW-0238">DNA-binding</keyword>
<feature type="region of interest" description="Lon-protease-like" evidence="11">
    <location>
        <begin position="352"/>
        <end position="454"/>
    </location>
</feature>
<evidence type="ECO:0000256" key="4">
    <source>
        <dbReference type="ARBA" id="ARBA00022771"/>
    </source>
</evidence>
<dbReference type="SUPFAM" id="SSF52540">
    <property type="entry name" value="P-loop containing nucleoside triphosphate hydrolases"/>
    <property type="match status" value="1"/>
</dbReference>
<proteinExistence type="inferred from homology"/>
<dbReference type="GO" id="GO:0016787">
    <property type="term" value="F:hydrolase activity"/>
    <property type="evidence" value="ECO:0007669"/>
    <property type="project" value="UniProtKB-KW"/>
</dbReference>
<dbReference type="RefSeq" id="WP_103461312.1">
    <property type="nucleotide sequence ID" value="NZ_PPXD01000023.1"/>
</dbReference>
<keyword evidence="3 11" id="KW-0227">DNA damage</keyword>
<evidence type="ECO:0000256" key="3">
    <source>
        <dbReference type="ARBA" id="ARBA00022763"/>
    </source>
</evidence>
<dbReference type="GO" id="GO:0003684">
    <property type="term" value="F:damaged DNA binding"/>
    <property type="evidence" value="ECO:0007669"/>
    <property type="project" value="InterPro"/>
</dbReference>
<evidence type="ECO:0000256" key="10">
    <source>
        <dbReference type="ARBA" id="ARBA00023204"/>
    </source>
</evidence>
<sequence>MAKPVSNFRCTECGWTTLKWAGRCGECQQWGTVVETAEKTGISRSVAPSVVSGTGVARPITHVDTTAVAHWPTGINEFDRVLGGGIVPGSVILLSGEPGVGKSTLLLEVASKAAVAKSRVLYVSAEESVAQVRLRAERTGALQPELFIAAETDLATILGQIDAVKPDLVIIDSVQTVSSSLNDGQAGQPGQVREVASTLIRLAKDRNLPVLLVGHVTKDGTIAGPRLLEHLVDVVCQFEGDRHTALRFVRALKNRFGSTDEVGCFEMTGDGISEVADPSGLFLSRGTAAVSGTCVTVAMEGRRALPVEVQALVIDTAMPNPRRVTNGVDGSRVAMLLAVLEKRAGYPLSKKDVYVSTVGGVRLVEPAADLAIAIAVASALKDEPIAHNVVAFGEISLAGEIRPVSAAKQRAAEAARMGFSTRIDASSSTVQTAVNRALGTGISRRDAELDDAFR</sequence>
<comment type="function">
    <text evidence="13">DNA-dependent ATPase involved in processing of recombination intermediates, plays a role in repairing DNA breaks. Stimulates the branch migration of RecA-mediated strand transfer reactions, allowing the 3' invading strand to extend heteroduplex DNA faster. Binds ssDNA in the presence of ADP but not other nucleotides, has ATPase activity that is stimulated by ssDNA and various branched DNA structures, but inhibited by SSB. Does not have RecA's homology-searching function.</text>
</comment>
<keyword evidence="7 11" id="KW-0067">ATP-binding</keyword>
<dbReference type="InterPro" id="IPR027417">
    <property type="entry name" value="P-loop_NTPase"/>
</dbReference>
<keyword evidence="2 11" id="KW-0547">Nucleotide-binding</keyword>
<evidence type="ECO:0000256" key="11">
    <source>
        <dbReference type="HAMAP-Rule" id="MF_01498"/>
    </source>
</evidence>
<evidence type="ECO:0000256" key="13">
    <source>
        <dbReference type="RuleBase" id="RU003555"/>
    </source>
</evidence>
<keyword evidence="6 13" id="KW-0862">Zinc</keyword>
<dbReference type="NCBIfam" id="TIGR00416">
    <property type="entry name" value="sms"/>
    <property type="match status" value="1"/>
</dbReference>
<dbReference type="InterPro" id="IPR020588">
    <property type="entry name" value="RecA_ATP-bd"/>
</dbReference>
<dbReference type="EMBL" id="PPXD01000023">
    <property type="protein sequence ID" value="POH63397.1"/>
    <property type="molecule type" value="Genomic_DNA"/>
</dbReference>
<keyword evidence="8 11" id="KW-0346">Stress response</keyword>
<dbReference type="Gene3D" id="3.30.230.10">
    <property type="match status" value="1"/>
</dbReference>
<feature type="domain" description="RecA family profile 1" evidence="14">
    <location>
        <begin position="67"/>
        <end position="216"/>
    </location>
</feature>
<name>A0A2S3ZBX3_9MICO</name>
<dbReference type="PANTHER" id="PTHR32472:SF10">
    <property type="entry name" value="DNA REPAIR PROTEIN RADA-LIKE PROTEIN"/>
    <property type="match status" value="1"/>
</dbReference>
<comment type="caution">
    <text evidence="15">The sequence shown here is derived from an EMBL/GenBank/DDBJ whole genome shotgun (WGS) entry which is preliminary data.</text>
</comment>
<dbReference type="InterPro" id="IPR020568">
    <property type="entry name" value="Ribosomal_Su5_D2-typ_SF"/>
</dbReference>
<dbReference type="PANTHER" id="PTHR32472">
    <property type="entry name" value="DNA REPAIR PROTEIN RADA"/>
    <property type="match status" value="1"/>
</dbReference>
<keyword evidence="4 13" id="KW-0863">Zinc-finger</keyword>
<keyword evidence="16" id="KW-1185">Reference proteome</keyword>
<dbReference type="SUPFAM" id="SSF54211">
    <property type="entry name" value="Ribosomal protein S5 domain 2-like"/>
    <property type="match status" value="1"/>
</dbReference>
<keyword evidence="5" id="KW-0378">Hydrolase</keyword>
<dbReference type="InterPro" id="IPR041166">
    <property type="entry name" value="Rubredoxin_2"/>
</dbReference>
<dbReference type="GO" id="GO:0005524">
    <property type="term" value="F:ATP binding"/>
    <property type="evidence" value="ECO:0007669"/>
    <property type="project" value="UniProtKB-UniRule"/>
</dbReference>
<keyword evidence="10 11" id="KW-0234">DNA repair</keyword>
<dbReference type="Pfam" id="PF18073">
    <property type="entry name" value="Zn_ribbon_LapB"/>
    <property type="match status" value="1"/>
</dbReference>
<feature type="short sequence motif" description="RadA KNRFG motif" evidence="11">
    <location>
        <begin position="253"/>
        <end position="257"/>
    </location>
</feature>
<evidence type="ECO:0000256" key="6">
    <source>
        <dbReference type="ARBA" id="ARBA00022833"/>
    </source>
</evidence>
<dbReference type="Pfam" id="PF13541">
    <property type="entry name" value="ChlI"/>
    <property type="match status" value="1"/>
</dbReference>
<dbReference type="GO" id="GO:0008270">
    <property type="term" value="F:zinc ion binding"/>
    <property type="evidence" value="ECO:0007669"/>
    <property type="project" value="UniProtKB-KW"/>
</dbReference>
<evidence type="ECO:0000256" key="12">
    <source>
        <dbReference type="NCBIfam" id="TIGR00416"/>
    </source>
</evidence>